<gene>
    <name evidence="2" type="ORF">B0I36DRAFT_363198</name>
</gene>
<dbReference type="PANTHER" id="PTHR40518:SF1">
    <property type="entry name" value="ACETOACETATE DECARBOXYLASE"/>
    <property type="match status" value="1"/>
</dbReference>
<evidence type="ECO:0000313" key="3">
    <source>
        <dbReference type="Proteomes" id="UP000756346"/>
    </source>
</evidence>
<comment type="caution">
    <text evidence="2">The sequence shown here is derived from an EMBL/GenBank/DDBJ whole genome shotgun (WGS) entry which is preliminary data.</text>
</comment>
<dbReference type="PANTHER" id="PTHR40518">
    <property type="entry name" value="ACETOACETATE DECARBOXYLASE"/>
    <property type="match status" value="1"/>
</dbReference>
<name>A0A9P9BNR8_9PEZI</name>
<dbReference type="AlphaFoldDB" id="A0A9P9BNR8"/>
<dbReference type="SUPFAM" id="SSF160104">
    <property type="entry name" value="Acetoacetate decarboxylase-like"/>
    <property type="match status" value="1"/>
</dbReference>
<organism evidence="2 3">
    <name type="scientific">Microdochium trichocladiopsis</name>
    <dbReference type="NCBI Taxonomy" id="1682393"/>
    <lineage>
        <taxon>Eukaryota</taxon>
        <taxon>Fungi</taxon>
        <taxon>Dikarya</taxon>
        <taxon>Ascomycota</taxon>
        <taxon>Pezizomycotina</taxon>
        <taxon>Sordariomycetes</taxon>
        <taxon>Xylariomycetidae</taxon>
        <taxon>Xylariales</taxon>
        <taxon>Microdochiaceae</taxon>
        <taxon>Microdochium</taxon>
    </lineage>
</organism>
<proteinExistence type="predicted"/>
<dbReference type="RefSeq" id="XP_046013196.1">
    <property type="nucleotide sequence ID" value="XM_046158768.1"/>
</dbReference>
<dbReference type="EMBL" id="JAGTJQ010000005">
    <property type="protein sequence ID" value="KAH7031516.1"/>
    <property type="molecule type" value="Genomic_DNA"/>
</dbReference>
<feature type="chain" id="PRO_5040264959" evidence="1">
    <location>
        <begin position="21"/>
        <end position="316"/>
    </location>
</feature>
<dbReference type="OrthoDB" id="9970474at2759"/>
<keyword evidence="3" id="KW-1185">Reference proteome</keyword>
<protein>
    <submittedName>
        <fullName evidence="2">Uncharacterized protein</fullName>
    </submittedName>
</protein>
<evidence type="ECO:0000313" key="2">
    <source>
        <dbReference type="EMBL" id="KAH7031516.1"/>
    </source>
</evidence>
<feature type="signal peptide" evidence="1">
    <location>
        <begin position="1"/>
        <end position="20"/>
    </location>
</feature>
<dbReference type="InterPro" id="IPR023375">
    <property type="entry name" value="ADC_dom_sf"/>
</dbReference>
<dbReference type="GeneID" id="70188314"/>
<evidence type="ECO:0000256" key="1">
    <source>
        <dbReference type="SAM" id="SignalP"/>
    </source>
</evidence>
<reference evidence="2" key="1">
    <citation type="journal article" date="2021" name="Nat. Commun.">
        <title>Genetic determinants of endophytism in the Arabidopsis root mycobiome.</title>
        <authorList>
            <person name="Mesny F."/>
            <person name="Miyauchi S."/>
            <person name="Thiergart T."/>
            <person name="Pickel B."/>
            <person name="Atanasova L."/>
            <person name="Karlsson M."/>
            <person name="Huettel B."/>
            <person name="Barry K.W."/>
            <person name="Haridas S."/>
            <person name="Chen C."/>
            <person name="Bauer D."/>
            <person name="Andreopoulos W."/>
            <person name="Pangilinan J."/>
            <person name="LaButti K."/>
            <person name="Riley R."/>
            <person name="Lipzen A."/>
            <person name="Clum A."/>
            <person name="Drula E."/>
            <person name="Henrissat B."/>
            <person name="Kohler A."/>
            <person name="Grigoriev I.V."/>
            <person name="Martin F.M."/>
            <person name="Hacquard S."/>
        </authorList>
    </citation>
    <scope>NUCLEOTIDE SEQUENCE</scope>
    <source>
        <strain evidence="2">MPI-CAGE-CH-0230</strain>
    </source>
</reference>
<dbReference type="Proteomes" id="UP000756346">
    <property type="component" value="Unassembled WGS sequence"/>
</dbReference>
<dbReference type="Gene3D" id="2.40.400.10">
    <property type="entry name" value="Acetoacetate decarboxylase-like"/>
    <property type="match status" value="1"/>
</dbReference>
<accession>A0A9P9BNR8</accession>
<keyword evidence="1" id="KW-0732">Signal</keyword>
<sequence length="316" mass="34435">MRVIIVALASLALWVSSTTAADTMTRVCNNCTNESTEPFVEAPPPWNLEAEVAYVIPMLGLSNDLPVKAYSPLERNSTYATSGSCLAGIGLMMIIRYKDSPVGPYDEFIIIPGLYSNPGDTGLRKFRISRIYVSHKYTTWNGRRNWNIPKHIARFDWSSHADGTESVKIYPHDTTSLLNEEAGPSELPFFQGTFTLPPIVGLVRVPLSTAITTYLDGIGLDVLKLSSPPLPQGNGKYGELVGTSRNANTQFGVSGAWASVGSLDVYQGPQGDQIGSTGKNAVGDEYYPNFWPNMPRHNLALRLHGSTVSFGAPDVY</sequence>